<feature type="transmembrane region" description="Helical" evidence="6">
    <location>
        <begin position="106"/>
        <end position="127"/>
    </location>
</feature>
<feature type="transmembrane region" description="Helical" evidence="6">
    <location>
        <begin position="139"/>
        <end position="157"/>
    </location>
</feature>
<gene>
    <name evidence="7" type="ORF">E7512_11080</name>
</gene>
<keyword evidence="2 6" id="KW-0812">Transmembrane</keyword>
<dbReference type="SUPFAM" id="SSF90123">
    <property type="entry name" value="ABC transporter transmembrane region"/>
    <property type="match status" value="1"/>
</dbReference>
<feature type="coiled-coil region" evidence="5">
    <location>
        <begin position="24"/>
        <end position="51"/>
    </location>
</feature>
<dbReference type="GO" id="GO:0005524">
    <property type="term" value="F:ATP binding"/>
    <property type="evidence" value="ECO:0007669"/>
    <property type="project" value="InterPro"/>
</dbReference>
<dbReference type="AlphaFoldDB" id="A0A928KSX7"/>
<organism evidence="7 8">
    <name type="scientific">Faecalispora sporosphaeroides</name>
    <dbReference type="NCBI Taxonomy" id="1549"/>
    <lineage>
        <taxon>Bacteria</taxon>
        <taxon>Bacillati</taxon>
        <taxon>Bacillota</taxon>
        <taxon>Clostridia</taxon>
        <taxon>Eubacteriales</taxon>
        <taxon>Oscillospiraceae</taxon>
        <taxon>Faecalispora</taxon>
    </lineage>
</organism>
<accession>A0A928KSX7</accession>
<evidence type="ECO:0000256" key="1">
    <source>
        <dbReference type="ARBA" id="ARBA00004651"/>
    </source>
</evidence>
<dbReference type="RefSeq" id="WP_326840683.1">
    <property type="nucleotide sequence ID" value="NZ_SVNY01000005.1"/>
</dbReference>
<evidence type="ECO:0000313" key="7">
    <source>
        <dbReference type="EMBL" id="MBE6834097.1"/>
    </source>
</evidence>
<dbReference type="EMBL" id="SVNY01000005">
    <property type="protein sequence ID" value="MBE6834097.1"/>
    <property type="molecule type" value="Genomic_DNA"/>
</dbReference>
<feature type="transmembrane region" description="Helical" evidence="6">
    <location>
        <begin position="217"/>
        <end position="236"/>
    </location>
</feature>
<name>A0A928KSX7_9FIRM</name>
<evidence type="ECO:0008006" key="9">
    <source>
        <dbReference type="Google" id="ProtNLM"/>
    </source>
</evidence>
<proteinExistence type="predicted"/>
<evidence type="ECO:0000256" key="4">
    <source>
        <dbReference type="ARBA" id="ARBA00023136"/>
    </source>
</evidence>
<evidence type="ECO:0000256" key="5">
    <source>
        <dbReference type="SAM" id="Coils"/>
    </source>
</evidence>
<evidence type="ECO:0000313" key="8">
    <source>
        <dbReference type="Proteomes" id="UP000754750"/>
    </source>
</evidence>
<dbReference type="GO" id="GO:0005886">
    <property type="term" value="C:plasma membrane"/>
    <property type="evidence" value="ECO:0007669"/>
    <property type="project" value="UniProtKB-SubCell"/>
</dbReference>
<keyword evidence="5" id="KW-0175">Coiled coil</keyword>
<comment type="caution">
    <text evidence="7">The sequence shown here is derived from an EMBL/GenBank/DDBJ whole genome shotgun (WGS) entry which is preliminary data.</text>
</comment>
<evidence type="ECO:0000256" key="3">
    <source>
        <dbReference type="ARBA" id="ARBA00022989"/>
    </source>
</evidence>
<keyword evidence="4 6" id="KW-0472">Membrane</keyword>
<dbReference type="Proteomes" id="UP000754750">
    <property type="component" value="Unassembled WGS sequence"/>
</dbReference>
<protein>
    <recommendedName>
        <fullName evidence="9">XRE family transcriptional regulator</fullName>
    </recommendedName>
</protein>
<comment type="subcellular location">
    <subcellularLocation>
        <location evidence="1">Cell membrane</location>
        <topology evidence="1">Multi-pass membrane protein</topology>
    </subcellularLocation>
</comment>
<dbReference type="NCBIfam" id="NF038403">
    <property type="entry name" value="perm_prefix_1"/>
    <property type="match status" value="1"/>
</dbReference>
<feature type="transmembrane region" description="Helical" evidence="6">
    <location>
        <begin position="188"/>
        <end position="211"/>
    </location>
</feature>
<evidence type="ECO:0000256" key="2">
    <source>
        <dbReference type="ARBA" id="ARBA00022692"/>
    </source>
</evidence>
<reference evidence="7" key="1">
    <citation type="submission" date="2019-04" db="EMBL/GenBank/DDBJ databases">
        <title>Evolution of Biomass-Degrading Anaerobic Consortia Revealed by Metagenomics.</title>
        <authorList>
            <person name="Peng X."/>
        </authorList>
    </citation>
    <scope>NUCLEOTIDE SEQUENCE</scope>
    <source>
        <strain evidence="7">SIG551</strain>
    </source>
</reference>
<dbReference type="InterPro" id="IPR036640">
    <property type="entry name" value="ABC1_TM_sf"/>
</dbReference>
<keyword evidence="3 6" id="KW-1133">Transmembrane helix</keyword>
<sequence length="239" mass="26290">MSMSKIQIYVENSFASLPRTKEVAEVKMNIIESMEERYEALLKEGKNENEAFGAVISEFGSMDEIRQELGISEDQDPPTAASTAGSYPPSIPEELLRGYEAFRGRFAIAITAGVVCCILAIVMQHIFEAIFGDGFLATTIFFLLVAAGVSLFVYFGMQKSYWEEQLQQYQLSAPVYHRYASRGQDDTLAGRLSGAIMLIATAVFLLLGFLFGLWHPGWVVFPVGGILCGVVSTLLGDRA</sequence>
<dbReference type="InterPro" id="IPR047928">
    <property type="entry name" value="Perm_prefix_1"/>
</dbReference>
<evidence type="ECO:0000256" key="6">
    <source>
        <dbReference type="SAM" id="Phobius"/>
    </source>
</evidence>